<protein>
    <submittedName>
        <fullName evidence="2">Short-chain dehydrogenase</fullName>
    </submittedName>
</protein>
<proteinExistence type="predicted"/>
<dbReference type="Gene3D" id="3.40.50.720">
    <property type="entry name" value="NAD(P)-binding Rossmann-like Domain"/>
    <property type="match status" value="1"/>
</dbReference>
<sequence length="215" mass="22956">MKIFVIGAHGQVGQLLTQKLAHLGNDVYAGIRKADEAGTIEKLGGIPVQFDLMGSIQQMATTIAGTGAQAIIFTAGSGGSTDGDATLNIDLDGAVRSMEAAELDGIKRYLIVSAMGTDDREFWEKSGIRSYYVAKYYADQWLMHRTDLEYTILRPGILTNDAPTDKIEVDPAPDADKHVTRSDVASVAAAALNDPNTIGKIITFANGNVPISELI</sequence>
<evidence type="ECO:0000313" key="3">
    <source>
        <dbReference type="Proteomes" id="UP000245080"/>
    </source>
</evidence>
<keyword evidence="3" id="KW-1185">Reference proteome</keyword>
<feature type="domain" description="NAD(P)-binding" evidence="1">
    <location>
        <begin position="7"/>
        <end position="195"/>
    </location>
</feature>
<dbReference type="EMBL" id="QCXQ01000002">
    <property type="protein sequence ID" value="PWG00217.1"/>
    <property type="molecule type" value="Genomic_DNA"/>
</dbReference>
<name>A0A2V1MZ30_9LACO</name>
<reference evidence="2 3" key="1">
    <citation type="journal article" date="2018" name="Int. J. Syst. Evol. Microbiol.">
        <title>Lactobacillus bambusae sp. nov., isolated from a traditional fermented Ma-bamboo shoots of Taiwan.</title>
        <authorList>
            <person name="Wang L.-T."/>
        </authorList>
    </citation>
    <scope>NUCLEOTIDE SEQUENCE [LARGE SCALE GENOMIC DNA]</scope>
    <source>
        <strain evidence="2 3">BS-W1</strain>
    </source>
</reference>
<comment type="caution">
    <text evidence="2">The sequence shown here is derived from an EMBL/GenBank/DDBJ whole genome shotgun (WGS) entry which is preliminary data.</text>
</comment>
<dbReference type="AlphaFoldDB" id="A0A2V1MZ30"/>
<dbReference type="PANTHER" id="PTHR15020">
    <property type="entry name" value="FLAVIN REDUCTASE-RELATED"/>
    <property type="match status" value="1"/>
</dbReference>
<evidence type="ECO:0000259" key="1">
    <source>
        <dbReference type="Pfam" id="PF13460"/>
    </source>
</evidence>
<dbReference type="PANTHER" id="PTHR15020:SF50">
    <property type="entry name" value="UPF0659 PROTEIN YMR090W"/>
    <property type="match status" value="1"/>
</dbReference>
<dbReference type="OrthoDB" id="9785372at2"/>
<accession>A0A2V1MZ30</accession>
<dbReference type="RefSeq" id="WP_109250164.1">
    <property type="nucleotide sequence ID" value="NZ_QCXQ01000002.1"/>
</dbReference>
<dbReference type="Proteomes" id="UP000245080">
    <property type="component" value="Unassembled WGS sequence"/>
</dbReference>
<dbReference type="InterPro" id="IPR036291">
    <property type="entry name" value="NAD(P)-bd_dom_sf"/>
</dbReference>
<dbReference type="InterPro" id="IPR016040">
    <property type="entry name" value="NAD(P)-bd_dom"/>
</dbReference>
<dbReference type="Pfam" id="PF13460">
    <property type="entry name" value="NAD_binding_10"/>
    <property type="match status" value="1"/>
</dbReference>
<dbReference type="SUPFAM" id="SSF51735">
    <property type="entry name" value="NAD(P)-binding Rossmann-fold domains"/>
    <property type="match status" value="1"/>
</dbReference>
<evidence type="ECO:0000313" key="2">
    <source>
        <dbReference type="EMBL" id="PWG00217.1"/>
    </source>
</evidence>
<organism evidence="2 3">
    <name type="scientific">Levilactobacillus bambusae</name>
    <dbReference type="NCBI Taxonomy" id="2024736"/>
    <lineage>
        <taxon>Bacteria</taxon>
        <taxon>Bacillati</taxon>
        <taxon>Bacillota</taxon>
        <taxon>Bacilli</taxon>
        <taxon>Lactobacillales</taxon>
        <taxon>Lactobacillaceae</taxon>
        <taxon>Levilactobacillus</taxon>
    </lineage>
</organism>
<gene>
    <name evidence="2" type="ORF">DCM90_04595</name>
</gene>